<dbReference type="AlphaFoldDB" id="A0A382NXB1"/>
<organism evidence="1">
    <name type="scientific">marine metagenome</name>
    <dbReference type="NCBI Taxonomy" id="408172"/>
    <lineage>
        <taxon>unclassified sequences</taxon>
        <taxon>metagenomes</taxon>
        <taxon>ecological metagenomes</taxon>
    </lineage>
</organism>
<protein>
    <submittedName>
        <fullName evidence="1">Uncharacterized protein</fullName>
    </submittedName>
</protein>
<reference evidence="1" key="1">
    <citation type="submission" date="2018-05" db="EMBL/GenBank/DDBJ databases">
        <authorList>
            <person name="Lanie J.A."/>
            <person name="Ng W.-L."/>
            <person name="Kazmierczak K.M."/>
            <person name="Andrzejewski T.M."/>
            <person name="Davidsen T.M."/>
            <person name="Wayne K.J."/>
            <person name="Tettelin H."/>
            <person name="Glass J.I."/>
            <person name="Rusch D."/>
            <person name="Podicherti R."/>
            <person name="Tsui H.-C.T."/>
            <person name="Winkler M.E."/>
        </authorList>
    </citation>
    <scope>NUCLEOTIDE SEQUENCE</scope>
</reference>
<dbReference type="EMBL" id="UINC01103020">
    <property type="protein sequence ID" value="SVC65087.1"/>
    <property type="molecule type" value="Genomic_DNA"/>
</dbReference>
<accession>A0A382NXB1</accession>
<evidence type="ECO:0000313" key="1">
    <source>
        <dbReference type="EMBL" id="SVC65087.1"/>
    </source>
</evidence>
<proteinExistence type="predicted"/>
<sequence>MIALVIGLLATSAMLKVYVDSSRLYRFNEGLARIQENGRFGLEFIRRDARMAGFWGCYRDAALTNRISTGSANYIDFDAGHITGTN</sequence>
<gene>
    <name evidence="1" type="ORF">METZ01_LOCUS317941</name>
</gene>
<feature type="non-terminal residue" evidence="1">
    <location>
        <position position="86"/>
    </location>
</feature>
<name>A0A382NXB1_9ZZZZ</name>